<sequence length="681" mass="73331">MSAEQIEGVIERITYTKGVLGVVVCTSEGTPIRDSFQNLDRSLAQSYAAMAADLARQAAMLFTPVKSHRAASESSPQMGAKKQITTTPPPPIQESSVELIRVRTLLHEIIIRCSDDFLIAPPPPRSYALDLEYVKFNGNSYVRSLALVPFTRAELPSRRPPQASEAHARACSPNSSRVQLPPHTLTELGGAPTVLELNPREVMRLAEPLPCGHLLLPKIQKALVQGAALEELRAPLEAEARGAMASFLGPRRALRKEGKKATREENDLWALAALRHGESSGGETDAAADFVDEANAFPVLERESASSLPAADPTTVAQTLVVRELQIRLSTVQFFKGLDPFGIPNIHRFNREALELLYAAPVESPDFAAASQHIGGLRAYSKGRQGYKSLAYLSRHHPQLLQALLRRSFERPSAWYSWLADCASSVEANLIEVRNAHRDGTHASAWRDVARSTGGAAVDADRVQAASALVLASSSLNFQESLTMQDLAKQINLLWRGLVHAPESPYSGGEGASLCSRAKVYVYGSSDASVLHRTLGLAFTGTPLPCHLSERGRRAGSRYAGSKQLPDVAAAAHAAALSSAHRTPPRPLRLLSSPLEAVIVDATRHPLFTAAGFAPSPKQPPSLMTALEKAANSDATAAELLSAPQWHDPLWDAQALACVCACAGMARTPDEGEKGRKAQHT</sequence>
<dbReference type="VEuPathDB" id="TriTrypDB:LdBPK_323720.1"/>
<feature type="domain" description="Roadblock/LAMTOR2" evidence="3">
    <location>
        <begin position="8"/>
        <end position="61"/>
    </location>
</feature>
<feature type="region of interest" description="Disordered" evidence="2">
    <location>
        <begin position="70"/>
        <end position="93"/>
    </location>
</feature>
<dbReference type="VEuPathDB" id="TriTrypDB:LdCL_320043300"/>
<proteinExistence type="inferred from homology"/>
<dbReference type="VEuPathDB" id="TriTrypDB:LDHU3_32.4720"/>
<gene>
    <name evidence="4" type="ORF">CGC21_21350</name>
</gene>
<dbReference type="FunFam" id="3.30.450.30:FF:000025">
    <property type="entry name" value="Dynein light chain roadblock"/>
    <property type="match status" value="1"/>
</dbReference>
<dbReference type="PANTHER" id="PTHR10779">
    <property type="entry name" value="DYNEIN LIGHT CHAIN ROADBLOCK"/>
    <property type="match status" value="1"/>
</dbReference>
<evidence type="ECO:0000259" key="3">
    <source>
        <dbReference type="Pfam" id="PF03259"/>
    </source>
</evidence>
<evidence type="ECO:0000256" key="1">
    <source>
        <dbReference type="ARBA" id="ARBA00007191"/>
    </source>
</evidence>
<protein>
    <submittedName>
        <fullName evidence="4">Roadblock/LC7 domain family protein</fullName>
    </submittedName>
</protein>
<dbReference type="VEuPathDB" id="TriTrypDB:LDHU3_32.4730"/>
<dbReference type="EMBL" id="RHLC01000009">
    <property type="protein sequence ID" value="TPP43871.1"/>
    <property type="molecule type" value="Genomic_DNA"/>
</dbReference>
<dbReference type="SUPFAM" id="SSF103196">
    <property type="entry name" value="Roadblock/LC7 domain"/>
    <property type="match status" value="1"/>
</dbReference>
<reference evidence="5" key="1">
    <citation type="submission" date="2019-02" db="EMBL/GenBank/DDBJ databases">
        <title>FDA dAtabase for Regulatory Grade micrObial Sequences (FDA-ARGOS): Supporting development and validation of Infectious Disease Dx tests.</title>
        <authorList>
            <person name="Duncan R."/>
            <person name="Fisher C."/>
            <person name="Tallon L."/>
            <person name="Sadzewicz L."/>
            <person name="Sengamalay N."/>
            <person name="Ott S."/>
            <person name="Godinez A."/>
            <person name="Nagaraj S."/>
            <person name="Vavikolanu K."/>
            <person name="Nadendla S."/>
            <person name="Aluvathingal J."/>
            <person name="Sichtig H."/>
        </authorList>
    </citation>
    <scope>NUCLEOTIDE SEQUENCE [LARGE SCALE GENOMIC DNA]</scope>
    <source>
        <strain evidence="5">FDAARGOS_361</strain>
    </source>
</reference>
<name>A0A504X435_LEIDO</name>
<evidence type="ECO:0000256" key="2">
    <source>
        <dbReference type="SAM" id="MobiDB-lite"/>
    </source>
</evidence>
<dbReference type="Proteomes" id="UP000318447">
    <property type="component" value="Unassembled WGS sequence"/>
</dbReference>
<dbReference type="VEuPathDB" id="TriTrypDB:LdBPK_323730.1"/>
<comment type="caution">
    <text evidence="4">The sequence shown here is derived from an EMBL/GenBank/DDBJ whole genome shotgun (WGS) entry which is preliminary data.</text>
</comment>
<comment type="similarity">
    <text evidence="1">Belongs to the GAMAD family.</text>
</comment>
<feature type="region of interest" description="Disordered" evidence="2">
    <location>
        <begin position="157"/>
        <end position="185"/>
    </location>
</feature>
<dbReference type="InterPro" id="IPR004942">
    <property type="entry name" value="Roadblock/LAMTOR2_dom"/>
</dbReference>
<dbReference type="AlphaFoldDB" id="A0A504X435"/>
<accession>A0A504X435</accession>
<dbReference type="VEuPathDB" id="TriTrypDB:LdCL_320043200"/>
<evidence type="ECO:0000313" key="5">
    <source>
        <dbReference type="Proteomes" id="UP000318447"/>
    </source>
</evidence>
<dbReference type="Gene3D" id="3.30.450.30">
    <property type="entry name" value="Dynein light chain 2a, cytoplasmic"/>
    <property type="match status" value="1"/>
</dbReference>
<dbReference type="Pfam" id="PF03259">
    <property type="entry name" value="Robl_LC7"/>
    <property type="match status" value="1"/>
</dbReference>
<organism evidence="4 5">
    <name type="scientific">Leishmania donovani</name>
    <dbReference type="NCBI Taxonomy" id="5661"/>
    <lineage>
        <taxon>Eukaryota</taxon>
        <taxon>Discoba</taxon>
        <taxon>Euglenozoa</taxon>
        <taxon>Kinetoplastea</taxon>
        <taxon>Metakinetoplastina</taxon>
        <taxon>Trypanosomatida</taxon>
        <taxon>Trypanosomatidae</taxon>
        <taxon>Leishmaniinae</taxon>
        <taxon>Leishmania</taxon>
    </lineage>
</organism>
<evidence type="ECO:0000313" key="4">
    <source>
        <dbReference type="EMBL" id="TPP43871.1"/>
    </source>
</evidence>